<name>A0A0E9NCK6_SAICN</name>
<protein>
    <recommendedName>
        <fullName evidence="10">FAD-binding domain-containing protein</fullName>
    </recommendedName>
</protein>
<sequence>MVAALDNSIKSANAPALFTQTHFVDSHTLAGGRLHDERAASIDTSYTPSECVDVLIVGTGPAGMMAAASLSRLSIPFRAIDRRAEAIPAGQADGLQPRTLEVLQQLGLAHEILERGCQMHQVSFWNPRKDGKGIERTSRARDVVTGARYQHEVTIHQGIIERLFHEDIVSRRGGVGVERETDFISYSIHEGEEYPVRVTISKKGVESVVKCKYLLGTDGARSSVRAAMGISLEGEHTDYIWGVMDGICRTTFPDIRFRCAIHSDAGSIMVIPRERTPRGVLTRLYTQMAVAPPTSGGEGVEKDSKEEAKRRRGEVTQEKVVEQAKRVLAPYEFEWESVDWYAAYQIGQRAAPRFQKDGKVFIAGDACHTHSPKAGQGMNVSMMDTFNWAWKVGLVLKGLAKEEVLETYEEERRQIARELIEFDTKFSSMFSGKIGEDSGLTHEQFLEVFAKGNGFTSGCGIQYASSILVRPDAAGVIDAEAKEAVVPGKRLFNTRLVRVVDANPRDIHDEMPVNGTFRLLILGGTFITSSTRPALDALGAYLPTPSSPLVRYSGLVEPLFVHAHKDRHEIEVVDYPETIRDWEWGLFHDDTGAAHETWGVNMKKGALVVVRPDGVVGCVAELEDVKTVEEYLGGILV</sequence>
<dbReference type="InterPro" id="IPR038220">
    <property type="entry name" value="PHOX_C_sf"/>
</dbReference>
<evidence type="ECO:0000256" key="2">
    <source>
        <dbReference type="ARBA" id="ARBA00022630"/>
    </source>
</evidence>
<feature type="compositionally biased region" description="Basic and acidic residues" evidence="5">
    <location>
        <begin position="299"/>
        <end position="314"/>
    </location>
</feature>
<organism evidence="8 9">
    <name type="scientific">Saitoella complicata (strain BCRC 22490 / CBS 7301 / JCM 7358 / NBRC 10748 / NRRL Y-17804)</name>
    <dbReference type="NCBI Taxonomy" id="698492"/>
    <lineage>
        <taxon>Eukaryota</taxon>
        <taxon>Fungi</taxon>
        <taxon>Dikarya</taxon>
        <taxon>Ascomycota</taxon>
        <taxon>Taphrinomycotina</taxon>
        <taxon>Taphrinomycotina incertae sedis</taxon>
        <taxon>Saitoella</taxon>
    </lineage>
</organism>
<evidence type="ECO:0000256" key="1">
    <source>
        <dbReference type="ARBA" id="ARBA00007801"/>
    </source>
</evidence>
<reference evidence="8 9" key="3">
    <citation type="journal article" date="2015" name="Genome Announc.">
        <title>Draft Genome Sequence of the Archiascomycetous Yeast Saitoella complicata.</title>
        <authorList>
            <person name="Yamauchi K."/>
            <person name="Kondo S."/>
            <person name="Hamamoto M."/>
            <person name="Takahashi Y."/>
            <person name="Ogura Y."/>
            <person name="Hayashi T."/>
            <person name="Nishida H."/>
        </authorList>
    </citation>
    <scope>NUCLEOTIDE SEQUENCE [LARGE SCALE GENOMIC DNA]</scope>
    <source>
        <strain evidence="8 9">NRRL Y-17804</strain>
    </source>
</reference>
<keyword evidence="9" id="KW-1185">Reference proteome</keyword>
<dbReference type="Gene3D" id="3.40.30.20">
    <property type="match status" value="1"/>
</dbReference>
<keyword evidence="2" id="KW-0285">Flavoprotein</keyword>
<evidence type="ECO:0000256" key="3">
    <source>
        <dbReference type="ARBA" id="ARBA00022827"/>
    </source>
</evidence>
<dbReference type="SUPFAM" id="SSF52833">
    <property type="entry name" value="Thioredoxin-like"/>
    <property type="match status" value="1"/>
</dbReference>
<keyword evidence="3" id="KW-0274">FAD</keyword>
<evidence type="ECO:0000256" key="5">
    <source>
        <dbReference type="SAM" id="MobiDB-lite"/>
    </source>
</evidence>
<evidence type="ECO:0000313" key="8">
    <source>
        <dbReference type="EMBL" id="GAO47533.1"/>
    </source>
</evidence>
<reference evidence="8 9" key="1">
    <citation type="journal article" date="2011" name="J. Gen. Appl. Microbiol.">
        <title>Draft genome sequencing of the enigmatic yeast Saitoella complicata.</title>
        <authorList>
            <person name="Nishida H."/>
            <person name="Hamamoto M."/>
            <person name="Sugiyama J."/>
        </authorList>
    </citation>
    <scope>NUCLEOTIDE SEQUENCE [LARGE SCALE GENOMIC DNA]</scope>
    <source>
        <strain evidence="8 9">NRRL Y-17804</strain>
    </source>
</reference>
<dbReference type="InterPro" id="IPR002938">
    <property type="entry name" value="FAD-bd"/>
</dbReference>
<evidence type="ECO:0000259" key="6">
    <source>
        <dbReference type="Pfam" id="PF01494"/>
    </source>
</evidence>
<evidence type="ECO:0000313" key="9">
    <source>
        <dbReference type="Proteomes" id="UP000033140"/>
    </source>
</evidence>
<proteinExistence type="inferred from homology"/>
<comment type="caution">
    <text evidence="8">The sequence shown here is derived from an EMBL/GenBank/DDBJ whole genome shotgun (WGS) entry which is preliminary data.</text>
</comment>
<dbReference type="InterPro" id="IPR036249">
    <property type="entry name" value="Thioredoxin-like_sf"/>
</dbReference>
<dbReference type="AlphaFoldDB" id="A0A0E9NCK6"/>
<dbReference type="PRINTS" id="PR00420">
    <property type="entry name" value="RNGMNOXGNASE"/>
</dbReference>
<feature type="region of interest" description="Disordered" evidence="5">
    <location>
        <begin position="291"/>
        <end position="314"/>
    </location>
</feature>
<dbReference type="Pfam" id="PF01494">
    <property type="entry name" value="FAD_binding_3"/>
    <property type="match status" value="1"/>
</dbReference>
<dbReference type="GO" id="GO:0071949">
    <property type="term" value="F:FAD binding"/>
    <property type="evidence" value="ECO:0007669"/>
    <property type="project" value="InterPro"/>
</dbReference>
<dbReference type="Pfam" id="PF07976">
    <property type="entry name" value="Phe_hydrox_dim"/>
    <property type="match status" value="1"/>
</dbReference>
<dbReference type="SUPFAM" id="SSF54373">
    <property type="entry name" value="FAD-linked reductases, C-terminal domain"/>
    <property type="match status" value="1"/>
</dbReference>
<dbReference type="Gene3D" id="3.50.50.60">
    <property type="entry name" value="FAD/NAD(P)-binding domain"/>
    <property type="match status" value="1"/>
</dbReference>
<dbReference type="InterPro" id="IPR050641">
    <property type="entry name" value="RIFMO-like"/>
</dbReference>
<evidence type="ECO:0008006" key="10">
    <source>
        <dbReference type="Google" id="ProtNLM"/>
    </source>
</evidence>
<dbReference type="PANTHER" id="PTHR43004:SF15">
    <property type="entry name" value="MONOOXYGENASE, PUTATIVE (AFU_ORTHOLOGUE AFUA_6G03030)-RELATED"/>
    <property type="match status" value="1"/>
</dbReference>
<accession>A0A0E9NCK6</accession>
<reference evidence="8 9" key="2">
    <citation type="journal article" date="2014" name="J. Gen. Appl. Microbiol.">
        <title>The early diverging ascomycetous budding yeast Saitoella complicata has three histone deacetylases belonging to the Clr6, Hos2, and Rpd3 lineages.</title>
        <authorList>
            <person name="Nishida H."/>
            <person name="Matsumoto T."/>
            <person name="Kondo S."/>
            <person name="Hamamoto M."/>
            <person name="Yoshikawa H."/>
        </authorList>
    </citation>
    <scope>NUCLEOTIDE SEQUENCE [LARGE SCALE GENOMIC DNA]</scope>
    <source>
        <strain evidence="8 9">NRRL Y-17804</strain>
    </source>
</reference>
<dbReference type="CDD" id="cd02979">
    <property type="entry name" value="PHOX_C"/>
    <property type="match status" value="1"/>
</dbReference>
<dbReference type="OMA" id="WEVAFWN"/>
<gene>
    <name evidence="8" type="ORF">G7K_1738-t1</name>
</gene>
<dbReference type="EMBL" id="BACD03000009">
    <property type="protein sequence ID" value="GAO47533.1"/>
    <property type="molecule type" value="Genomic_DNA"/>
</dbReference>
<dbReference type="Proteomes" id="UP000033140">
    <property type="component" value="Unassembled WGS sequence"/>
</dbReference>
<evidence type="ECO:0000259" key="7">
    <source>
        <dbReference type="Pfam" id="PF07976"/>
    </source>
</evidence>
<feature type="domain" description="FAD-binding" evidence="6">
    <location>
        <begin position="52"/>
        <end position="422"/>
    </location>
</feature>
<evidence type="ECO:0000256" key="4">
    <source>
        <dbReference type="ARBA" id="ARBA00023002"/>
    </source>
</evidence>
<dbReference type="SUPFAM" id="SSF51905">
    <property type="entry name" value="FAD/NAD(P)-binding domain"/>
    <property type="match status" value="1"/>
</dbReference>
<dbReference type="GO" id="GO:0016709">
    <property type="term" value="F:oxidoreductase activity, acting on paired donors, with incorporation or reduction of molecular oxygen, NAD(P)H as one donor, and incorporation of one atom of oxygen"/>
    <property type="evidence" value="ECO:0007669"/>
    <property type="project" value="UniProtKB-ARBA"/>
</dbReference>
<dbReference type="InterPro" id="IPR036188">
    <property type="entry name" value="FAD/NAD-bd_sf"/>
</dbReference>
<dbReference type="Gene3D" id="3.30.9.10">
    <property type="entry name" value="D-Amino Acid Oxidase, subunit A, domain 2"/>
    <property type="match status" value="1"/>
</dbReference>
<feature type="domain" description="Phenol hydroxylase-like C-terminal dimerisation" evidence="7">
    <location>
        <begin position="461"/>
        <end position="636"/>
    </location>
</feature>
<dbReference type="PANTHER" id="PTHR43004">
    <property type="entry name" value="TRK SYSTEM POTASSIUM UPTAKE PROTEIN"/>
    <property type="match status" value="1"/>
</dbReference>
<dbReference type="InterPro" id="IPR012941">
    <property type="entry name" value="Phe_hydrox_C_dim_dom"/>
</dbReference>
<comment type="similarity">
    <text evidence="1">Belongs to the PheA/TfdB FAD monooxygenase family.</text>
</comment>
<dbReference type="STRING" id="698492.A0A0E9NCK6"/>
<keyword evidence="4" id="KW-0560">Oxidoreductase</keyword>